<feature type="signal peptide" evidence="7">
    <location>
        <begin position="1"/>
        <end position="26"/>
    </location>
</feature>
<keyword evidence="3" id="KW-0472">Membrane</keyword>
<dbReference type="InterPro" id="IPR025971">
    <property type="entry name" value="LppP/LprE"/>
</dbReference>
<dbReference type="AlphaFoldDB" id="A0A7Y7B2K5"/>
<reference evidence="8 9" key="1">
    <citation type="submission" date="2020-04" db="EMBL/GenBank/DDBJ databases">
        <title>Draft Genome Sequence of Streptomyces morookaense DSM 40503, an 8-azaguanine-producing strain.</title>
        <authorList>
            <person name="Qi J."/>
            <person name="Gao J.-M."/>
        </authorList>
    </citation>
    <scope>NUCLEOTIDE SEQUENCE [LARGE SCALE GENOMIC DNA]</scope>
    <source>
        <strain evidence="8 9">DSM 40503</strain>
    </source>
</reference>
<dbReference type="PROSITE" id="PS51257">
    <property type="entry name" value="PROKAR_LIPOPROTEIN"/>
    <property type="match status" value="1"/>
</dbReference>
<feature type="chain" id="PRO_5038535066" evidence="7">
    <location>
        <begin position="27"/>
        <end position="182"/>
    </location>
</feature>
<evidence type="ECO:0000256" key="1">
    <source>
        <dbReference type="ARBA" id="ARBA00022475"/>
    </source>
</evidence>
<gene>
    <name evidence="8" type="ORF">HG542_08765</name>
</gene>
<dbReference type="EMBL" id="JABBXF010000015">
    <property type="protein sequence ID" value="NVK77757.1"/>
    <property type="molecule type" value="Genomic_DNA"/>
</dbReference>
<organism evidence="8 9">
    <name type="scientific">Streptomyces morookaense</name>
    <name type="common">Streptoverticillium morookaense</name>
    <dbReference type="NCBI Taxonomy" id="1970"/>
    <lineage>
        <taxon>Bacteria</taxon>
        <taxon>Bacillati</taxon>
        <taxon>Actinomycetota</taxon>
        <taxon>Actinomycetes</taxon>
        <taxon>Kitasatosporales</taxon>
        <taxon>Streptomycetaceae</taxon>
        <taxon>Streptomyces</taxon>
    </lineage>
</organism>
<dbReference type="Pfam" id="PF14041">
    <property type="entry name" value="Lipoprotein_21"/>
    <property type="match status" value="1"/>
</dbReference>
<keyword evidence="1" id="KW-1003">Cell membrane</keyword>
<keyword evidence="4" id="KW-0564">Palmitate</keyword>
<dbReference type="RefSeq" id="WP_171079539.1">
    <property type="nucleotide sequence ID" value="NZ_BNBU01000001.1"/>
</dbReference>
<protein>
    <submittedName>
        <fullName evidence="8">LppP/LprE family lipoprotein</fullName>
    </submittedName>
</protein>
<evidence type="ECO:0000256" key="6">
    <source>
        <dbReference type="SAM" id="MobiDB-lite"/>
    </source>
</evidence>
<name>A0A7Y7B2K5_STRMO</name>
<evidence type="ECO:0000256" key="5">
    <source>
        <dbReference type="ARBA" id="ARBA00023288"/>
    </source>
</evidence>
<keyword evidence="5 8" id="KW-0449">Lipoprotein</keyword>
<sequence>MHVPRIAARLAAIGACLILTVSCASSKDAAPNPTRSVGLWSPSAAGQSPKGSSPDAPFNVDAALAQIKRMGFTADTELAELKTLKGPFRAIHSHCTGTTDGHCVIVMFFHGNNYVGYDARGTGESTILSQDGTTVALSYPVFKPTDPMCCASGGTREFRARWEGGKVAFTPPMPGNPNLAGG</sequence>
<keyword evidence="2 7" id="KW-0732">Signal</keyword>
<accession>A0A7Y7B2K5</accession>
<evidence type="ECO:0000256" key="2">
    <source>
        <dbReference type="ARBA" id="ARBA00022729"/>
    </source>
</evidence>
<evidence type="ECO:0000256" key="3">
    <source>
        <dbReference type="ARBA" id="ARBA00023136"/>
    </source>
</evidence>
<dbReference type="Proteomes" id="UP000587462">
    <property type="component" value="Unassembled WGS sequence"/>
</dbReference>
<evidence type="ECO:0000313" key="8">
    <source>
        <dbReference type="EMBL" id="NVK77757.1"/>
    </source>
</evidence>
<proteinExistence type="predicted"/>
<evidence type="ECO:0000256" key="4">
    <source>
        <dbReference type="ARBA" id="ARBA00023139"/>
    </source>
</evidence>
<feature type="region of interest" description="Disordered" evidence="6">
    <location>
        <begin position="31"/>
        <end position="55"/>
    </location>
</feature>
<evidence type="ECO:0000313" key="9">
    <source>
        <dbReference type="Proteomes" id="UP000587462"/>
    </source>
</evidence>
<comment type="caution">
    <text evidence="8">The sequence shown here is derived from an EMBL/GenBank/DDBJ whole genome shotgun (WGS) entry which is preliminary data.</text>
</comment>
<evidence type="ECO:0000256" key="7">
    <source>
        <dbReference type="SAM" id="SignalP"/>
    </source>
</evidence>
<keyword evidence="9" id="KW-1185">Reference proteome</keyword>